<dbReference type="OrthoDB" id="1911848at2759"/>
<sequence>MTDRKLEEEVIQDFRANTEEYWRTRGDYDEVHALLLHWEDDDLNVAPEVSKLRDILDENFRYSTKVFRIPSDHPRAKLQVELSTFLDKNSLLPRSLTIIYYAGHAGEPDKRKPFNEGRSYWRAKRSDGPSLDWFELQLLLKTAAGDVLIILDCCYAAQKTRDGRDDTKMEVLAASGYGSRTPGPGKISFTSVLIRRLREHASSIAQNPNHPHLTVRGLHKRMFDERVTLGLTESPYYCDLSNEDHPSIALKPLEKSLPSGFERRTAKPSSTVLLRVSLIDDPTGLQLANWLKSYAPRGVHAVDIEGIVLKARRLQGLSGEYKDFFPGSTLSKLSEAAQREIAEKLMELDQTVSNSVSAAASSAQPQSNSHIEQRSAQQALEAISAVVDNVCETYQDRLLLDVNGNVEVDAAVKAVDAEDLLSLQGYIQGYHKDMPPASELDSDELRPTMKHDGSIFEHCKDMDSPHFIFGEFRGRRVFIEVFHYEPAEDAEGAAQDVPVNTWKQFSRMVALLSQQKRVAFHILQCLGYVHIRDRHELQLVFELGEKQSGAQECKTLVELLNTIKRVPLGQRLALAHSITTAVLNLHRVGWVHKELRSDNIVIFRSGNKVDTGRYTANSEAPDYDFATPYLFGFEYSRPEDEETAKTPDFNTDTLIYKHPARWGAPTAYFTKIHDVYSLGIILLEVAFWKQAALLPFAKNLKSRRPNLNPVTFRNEAIKEVNKNLPHQVGTVFTEVVISCLRFGEHTSGMNPLDSHNWFKTHILEKIAQMVGRM</sequence>
<evidence type="ECO:0000313" key="3">
    <source>
        <dbReference type="Proteomes" id="UP000275078"/>
    </source>
</evidence>
<dbReference type="AlphaFoldDB" id="A0A3N4I5L5"/>
<dbReference type="InterPro" id="IPR011009">
    <property type="entry name" value="Kinase-like_dom_sf"/>
</dbReference>
<dbReference type="Gene3D" id="1.10.510.10">
    <property type="entry name" value="Transferase(Phosphotransferase) domain 1"/>
    <property type="match status" value="1"/>
</dbReference>
<dbReference type="GO" id="GO:0004672">
    <property type="term" value="F:protein kinase activity"/>
    <property type="evidence" value="ECO:0007669"/>
    <property type="project" value="InterPro"/>
</dbReference>
<organism evidence="2 3">
    <name type="scientific">Ascobolus immersus RN42</name>
    <dbReference type="NCBI Taxonomy" id="1160509"/>
    <lineage>
        <taxon>Eukaryota</taxon>
        <taxon>Fungi</taxon>
        <taxon>Dikarya</taxon>
        <taxon>Ascomycota</taxon>
        <taxon>Pezizomycotina</taxon>
        <taxon>Pezizomycetes</taxon>
        <taxon>Pezizales</taxon>
        <taxon>Ascobolaceae</taxon>
        <taxon>Ascobolus</taxon>
    </lineage>
</organism>
<gene>
    <name evidence="2" type="ORF">BJ508DRAFT_415189</name>
</gene>
<feature type="domain" description="Protein kinase" evidence="1">
    <location>
        <begin position="467"/>
        <end position="758"/>
    </location>
</feature>
<accession>A0A3N4I5L5</accession>
<dbReference type="Proteomes" id="UP000275078">
    <property type="component" value="Unassembled WGS sequence"/>
</dbReference>
<keyword evidence="3" id="KW-1185">Reference proteome</keyword>
<protein>
    <recommendedName>
        <fullName evidence="1">Protein kinase domain-containing protein</fullName>
    </recommendedName>
</protein>
<evidence type="ECO:0000313" key="2">
    <source>
        <dbReference type="EMBL" id="RPA80706.1"/>
    </source>
</evidence>
<name>A0A3N4I5L5_ASCIM</name>
<reference evidence="2 3" key="1">
    <citation type="journal article" date="2018" name="Nat. Ecol. Evol.">
        <title>Pezizomycetes genomes reveal the molecular basis of ectomycorrhizal truffle lifestyle.</title>
        <authorList>
            <person name="Murat C."/>
            <person name="Payen T."/>
            <person name="Noel B."/>
            <person name="Kuo A."/>
            <person name="Morin E."/>
            <person name="Chen J."/>
            <person name="Kohler A."/>
            <person name="Krizsan K."/>
            <person name="Balestrini R."/>
            <person name="Da Silva C."/>
            <person name="Montanini B."/>
            <person name="Hainaut M."/>
            <person name="Levati E."/>
            <person name="Barry K.W."/>
            <person name="Belfiori B."/>
            <person name="Cichocki N."/>
            <person name="Clum A."/>
            <person name="Dockter R.B."/>
            <person name="Fauchery L."/>
            <person name="Guy J."/>
            <person name="Iotti M."/>
            <person name="Le Tacon F."/>
            <person name="Lindquist E.A."/>
            <person name="Lipzen A."/>
            <person name="Malagnac F."/>
            <person name="Mello A."/>
            <person name="Molinier V."/>
            <person name="Miyauchi S."/>
            <person name="Poulain J."/>
            <person name="Riccioni C."/>
            <person name="Rubini A."/>
            <person name="Sitrit Y."/>
            <person name="Splivallo R."/>
            <person name="Traeger S."/>
            <person name="Wang M."/>
            <person name="Zifcakova L."/>
            <person name="Wipf D."/>
            <person name="Zambonelli A."/>
            <person name="Paolocci F."/>
            <person name="Nowrousian M."/>
            <person name="Ottonello S."/>
            <person name="Baldrian P."/>
            <person name="Spatafora J.W."/>
            <person name="Henrissat B."/>
            <person name="Nagy L.G."/>
            <person name="Aury J.M."/>
            <person name="Wincker P."/>
            <person name="Grigoriev I.V."/>
            <person name="Bonfante P."/>
            <person name="Martin F.M."/>
        </authorList>
    </citation>
    <scope>NUCLEOTIDE SEQUENCE [LARGE SCALE GENOMIC DNA]</scope>
    <source>
        <strain evidence="2 3">RN42</strain>
    </source>
</reference>
<dbReference type="STRING" id="1160509.A0A3N4I5L5"/>
<dbReference type="PROSITE" id="PS50011">
    <property type="entry name" value="PROTEIN_KINASE_DOM"/>
    <property type="match status" value="1"/>
</dbReference>
<dbReference type="SUPFAM" id="SSF56112">
    <property type="entry name" value="Protein kinase-like (PK-like)"/>
    <property type="match status" value="1"/>
</dbReference>
<dbReference type="PANTHER" id="PTHR37542:SF3">
    <property type="entry name" value="PRION-INHIBITION AND PROPAGATION HELO DOMAIN-CONTAINING PROTEIN"/>
    <property type="match status" value="1"/>
</dbReference>
<dbReference type="PANTHER" id="PTHR37542">
    <property type="entry name" value="HELO DOMAIN-CONTAINING PROTEIN-RELATED"/>
    <property type="match status" value="1"/>
</dbReference>
<dbReference type="GO" id="GO:0005524">
    <property type="term" value="F:ATP binding"/>
    <property type="evidence" value="ECO:0007669"/>
    <property type="project" value="InterPro"/>
</dbReference>
<dbReference type="EMBL" id="ML119685">
    <property type="protein sequence ID" value="RPA80706.1"/>
    <property type="molecule type" value="Genomic_DNA"/>
</dbReference>
<proteinExistence type="predicted"/>
<evidence type="ECO:0000259" key="1">
    <source>
        <dbReference type="PROSITE" id="PS50011"/>
    </source>
</evidence>
<dbReference type="InterPro" id="IPR000719">
    <property type="entry name" value="Prot_kinase_dom"/>
</dbReference>